<reference evidence="2" key="1">
    <citation type="submission" date="2014-12" db="EMBL/GenBank/DDBJ databases">
        <title>Insight into the proteome of Arion vulgaris.</title>
        <authorList>
            <person name="Aradska J."/>
            <person name="Bulat T."/>
            <person name="Smidak R."/>
            <person name="Sarate P."/>
            <person name="Gangsoo J."/>
            <person name="Sialana F."/>
            <person name="Bilban M."/>
            <person name="Lubec G."/>
        </authorList>
    </citation>
    <scope>NUCLEOTIDE SEQUENCE</scope>
    <source>
        <tissue evidence="2">Skin</tissue>
    </source>
</reference>
<organism evidence="2">
    <name type="scientific">Arion vulgaris</name>
    <dbReference type="NCBI Taxonomy" id="1028688"/>
    <lineage>
        <taxon>Eukaryota</taxon>
        <taxon>Metazoa</taxon>
        <taxon>Spiralia</taxon>
        <taxon>Lophotrochozoa</taxon>
        <taxon>Mollusca</taxon>
        <taxon>Gastropoda</taxon>
        <taxon>Heterobranchia</taxon>
        <taxon>Euthyneura</taxon>
        <taxon>Panpulmonata</taxon>
        <taxon>Eupulmonata</taxon>
        <taxon>Stylommatophora</taxon>
        <taxon>Helicina</taxon>
        <taxon>Arionoidea</taxon>
        <taxon>Arionidae</taxon>
        <taxon>Arion</taxon>
    </lineage>
</organism>
<evidence type="ECO:0000256" key="1">
    <source>
        <dbReference type="SAM" id="MobiDB-lite"/>
    </source>
</evidence>
<dbReference type="AlphaFoldDB" id="A0A0B6YGA1"/>
<feature type="compositionally biased region" description="Basic and acidic residues" evidence="1">
    <location>
        <begin position="73"/>
        <end position="86"/>
    </location>
</feature>
<protein>
    <submittedName>
        <fullName evidence="2">Uncharacterized protein</fullName>
    </submittedName>
</protein>
<feature type="non-terminal residue" evidence="2">
    <location>
        <position position="118"/>
    </location>
</feature>
<evidence type="ECO:0000313" key="2">
    <source>
        <dbReference type="EMBL" id="CEK54525.1"/>
    </source>
</evidence>
<feature type="compositionally biased region" description="Polar residues" evidence="1">
    <location>
        <begin position="1"/>
        <end position="14"/>
    </location>
</feature>
<proteinExistence type="predicted"/>
<feature type="region of interest" description="Disordered" evidence="1">
    <location>
        <begin position="1"/>
        <end position="33"/>
    </location>
</feature>
<feature type="non-terminal residue" evidence="2">
    <location>
        <position position="1"/>
    </location>
</feature>
<feature type="region of interest" description="Disordered" evidence="1">
    <location>
        <begin position="46"/>
        <end position="88"/>
    </location>
</feature>
<sequence>KKPSQDDMNNTETVVLTLDSIPPPDTDDIDHKSEPVDEVGVVIPVVTLTPDDGGGDDDDKRSESSVENGVPPEKTEPIKDPHRSLDSFDLNLPPREHWGNRGQFLLSTIGYAVDLSNV</sequence>
<dbReference type="EMBL" id="HACG01007660">
    <property type="protein sequence ID" value="CEK54525.1"/>
    <property type="molecule type" value="Transcribed_RNA"/>
</dbReference>
<name>A0A0B6YGA1_9EUPU</name>
<gene>
    <name evidence="2" type="primary">ORF23035</name>
</gene>
<accession>A0A0B6YGA1</accession>